<protein>
    <recommendedName>
        <fullName evidence="3">Ribbon-helix-helix protein CopG domain-containing protein</fullName>
    </recommendedName>
</protein>
<evidence type="ECO:0000313" key="2">
    <source>
        <dbReference type="Proteomes" id="UP000028511"/>
    </source>
</evidence>
<dbReference type="RefSeq" id="WP_038216627.1">
    <property type="nucleotide sequence ID" value="NZ_CAWLWN010000187.1"/>
</dbReference>
<comment type="caution">
    <text evidence="1">The sequence shown here is derived from an EMBL/GenBank/DDBJ whole genome shotgun (WGS) entry which is preliminary data.</text>
</comment>
<name>A0A077N2U9_XENBV</name>
<dbReference type="HOGENOM" id="CLU_204504_0_0_6"/>
<sequence>MTQDQHTRRSRLPKGIASKNPVVMRLSHDEREELNAIAARESRSASSMARIIYLSAVQNFR</sequence>
<accession>A0A077N2U9</accession>
<proteinExistence type="predicted"/>
<organism evidence="1 2">
    <name type="scientific">Xenorhabdus bovienii str. puntauvense</name>
    <dbReference type="NCBI Taxonomy" id="1398201"/>
    <lineage>
        <taxon>Bacteria</taxon>
        <taxon>Pseudomonadati</taxon>
        <taxon>Pseudomonadota</taxon>
        <taxon>Gammaproteobacteria</taxon>
        <taxon>Enterobacterales</taxon>
        <taxon>Morganellaceae</taxon>
        <taxon>Xenorhabdus</taxon>
    </lineage>
</organism>
<dbReference type="Proteomes" id="UP000028511">
    <property type="component" value="Unassembled WGS sequence"/>
</dbReference>
<dbReference type="EMBL" id="CBSW010000125">
    <property type="protein sequence ID" value="CDG96496.1"/>
    <property type="molecule type" value="Genomic_DNA"/>
</dbReference>
<evidence type="ECO:0000313" key="1">
    <source>
        <dbReference type="EMBL" id="CDG96496.1"/>
    </source>
</evidence>
<reference evidence="1" key="1">
    <citation type="submission" date="2013-07" db="EMBL/GenBank/DDBJ databases">
        <title>Sub-species coevolution in mutualistic symbiosis.</title>
        <authorList>
            <person name="Murfin K."/>
            <person name="Klassen J."/>
            <person name="Lee M."/>
            <person name="Forst S."/>
            <person name="Stock P."/>
            <person name="Goodrich-Blair H."/>
        </authorList>
    </citation>
    <scope>NUCLEOTIDE SEQUENCE [LARGE SCALE GENOMIC DNA]</scope>
    <source>
        <strain evidence="1">Puntauvense</strain>
    </source>
</reference>
<evidence type="ECO:0008006" key="3">
    <source>
        <dbReference type="Google" id="ProtNLM"/>
    </source>
</evidence>
<dbReference type="AlphaFoldDB" id="A0A077N2U9"/>
<gene>
    <name evidence="1" type="ORF">XBP1_2100027</name>
</gene>